<feature type="transmembrane region" description="Helical" evidence="1">
    <location>
        <begin position="241"/>
        <end position="258"/>
    </location>
</feature>
<keyword evidence="3" id="KW-1185">Reference proteome</keyword>
<feature type="transmembrane region" description="Helical" evidence="1">
    <location>
        <begin position="50"/>
        <end position="67"/>
    </location>
</feature>
<feature type="transmembrane region" description="Helical" evidence="1">
    <location>
        <begin position="383"/>
        <end position="402"/>
    </location>
</feature>
<dbReference type="Proteomes" id="UP000494203">
    <property type="component" value="Unassembled WGS sequence"/>
</dbReference>
<feature type="transmembrane region" description="Helical" evidence="1">
    <location>
        <begin position="139"/>
        <end position="158"/>
    </location>
</feature>
<sequence length="435" mass="46547">MYFKYTFKAAPPATRVKANMSTLLTLEEPAADGAARPNWRAFTEMGFRPLYLAGCFWALASVLLWVFAPARLTGVLNAMPWHAHEMLWGFVATIAVGFLLTAGANWTGRNPLRGGPLAALCVVWLVARGAYLVPGMTAFAIAAAADLLFFVWAAAALARAVWITRNRRNYGVPLLLLALAVAHALYLRAALAGDYLALMRYFNAGLLAMAVLTLLIARRVLPFFAKRAVAGLEIPPHTRSGHWQLAAGVLAIACLLAGAPRAAALALAITGALALAQWLAWKPWAARRVPLLWILYVGYLGLGLGLLVGAAQLAGYVARPAWPAHVIGVAGFSVLIIGMATRTAMGHLGRPLRADRSMVLSYALVILAALLRLAALLPTSATLGLLHASAGAWVLGFGLYLWRFFPWMIRPRADAAAKAAAPMMKIVPAAPRRAP</sequence>
<reference evidence="2 3" key="1">
    <citation type="submission" date="2020-04" db="EMBL/GenBank/DDBJ databases">
        <authorList>
            <person name="De Canck E."/>
        </authorList>
    </citation>
    <scope>NUCLEOTIDE SEQUENCE [LARGE SCALE GENOMIC DNA]</scope>
    <source>
        <strain evidence="2 3">LMG 26788</strain>
    </source>
</reference>
<feature type="transmembrane region" description="Helical" evidence="1">
    <location>
        <begin position="170"/>
        <end position="189"/>
    </location>
</feature>
<keyword evidence="1" id="KW-0812">Transmembrane</keyword>
<dbReference type="Pfam" id="PF05940">
    <property type="entry name" value="NnrS"/>
    <property type="match status" value="1"/>
</dbReference>
<dbReference type="InterPro" id="IPR010266">
    <property type="entry name" value="NnrS"/>
</dbReference>
<gene>
    <name evidence="2" type="ORF">LMG26788_00655</name>
</gene>
<keyword evidence="1" id="KW-1133">Transmembrane helix</keyword>
<feature type="transmembrane region" description="Helical" evidence="1">
    <location>
        <begin position="293"/>
        <end position="318"/>
    </location>
</feature>
<proteinExistence type="predicted"/>
<protein>
    <recommendedName>
        <fullName evidence="4">NnrS family protein</fullName>
    </recommendedName>
</protein>
<evidence type="ECO:0008006" key="4">
    <source>
        <dbReference type="Google" id="ProtNLM"/>
    </source>
</evidence>
<evidence type="ECO:0000313" key="2">
    <source>
        <dbReference type="EMBL" id="CAB3828719.1"/>
    </source>
</evidence>
<feature type="transmembrane region" description="Helical" evidence="1">
    <location>
        <begin position="324"/>
        <end position="345"/>
    </location>
</feature>
<feature type="transmembrane region" description="Helical" evidence="1">
    <location>
        <begin position="201"/>
        <end position="221"/>
    </location>
</feature>
<evidence type="ECO:0000256" key="1">
    <source>
        <dbReference type="SAM" id="Phobius"/>
    </source>
</evidence>
<name>A0A6S7C215_9BURK</name>
<feature type="transmembrane region" description="Helical" evidence="1">
    <location>
        <begin position="264"/>
        <end position="281"/>
    </location>
</feature>
<evidence type="ECO:0000313" key="3">
    <source>
        <dbReference type="Proteomes" id="UP000494203"/>
    </source>
</evidence>
<keyword evidence="1" id="KW-0472">Membrane</keyword>
<accession>A0A6S7C215</accession>
<feature type="transmembrane region" description="Helical" evidence="1">
    <location>
        <begin position="114"/>
        <end position="133"/>
    </location>
</feature>
<organism evidence="2 3">
    <name type="scientific">Achromobacter pulmonis</name>
    <dbReference type="NCBI Taxonomy" id="1389932"/>
    <lineage>
        <taxon>Bacteria</taxon>
        <taxon>Pseudomonadati</taxon>
        <taxon>Pseudomonadota</taxon>
        <taxon>Betaproteobacteria</taxon>
        <taxon>Burkholderiales</taxon>
        <taxon>Alcaligenaceae</taxon>
        <taxon>Achromobacter</taxon>
    </lineage>
</organism>
<dbReference type="AlphaFoldDB" id="A0A6S7C215"/>
<feature type="transmembrane region" description="Helical" evidence="1">
    <location>
        <begin position="87"/>
        <end position="107"/>
    </location>
</feature>
<feature type="transmembrane region" description="Helical" evidence="1">
    <location>
        <begin position="357"/>
        <end position="377"/>
    </location>
</feature>
<dbReference type="EMBL" id="CADIKZ010000001">
    <property type="protein sequence ID" value="CAB3828719.1"/>
    <property type="molecule type" value="Genomic_DNA"/>
</dbReference>